<evidence type="ECO:0000256" key="1">
    <source>
        <dbReference type="SAM" id="MobiDB-lite"/>
    </source>
</evidence>
<organism evidence="3 4">
    <name type="scientific">Streptomyces pristinaespiralis (strain ATCC 25486 / DSM 40338 / CBS 914.69 / JCM 4507 / KCC S-0507 / NBRC 13074 / NRRL 2958 / 5647)</name>
    <dbReference type="NCBI Taxonomy" id="457429"/>
    <lineage>
        <taxon>Bacteria</taxon>
        <taxon>Bacillati</taxon>
        <taxon>Actinomycetota</taxon>
        <taxon>Actinomycetes</taxon>
        <taxon>Kitasatosporales</taxon>
        <taxon>Streptomycetaceae</taxon>
        <taxon>Streptomyces</taxon>
    </lineage>
</organism>
<keyword evidence="2" id="KW-0812">Transmembrane</keyword>
<dbReference type="AlphaFoldDB" id="D6X7V0"/>
<keyword evidence="2" id="KW-1133">Transmembrane helix</keyword>
<evidence type="ECO:0000313" key="4">
    <source>
        <dbReference type="Proteomes" id="UP000002805"/>
    </source>
</evidence>
<dbReference type="Proteomes" id="UP000002805">
    <property type="component" value="Chromosome"/>
</dbReference>
<evidence type="ECO:0000313" key="3">
    <source>
        <dbReference type="EMBL" id="EFH31683.1"/>
    </source>
</evidence>
<reference evidence="4" key="1">
    <citation type="submission" date="2008-02" db="EMBL/GenBank/DDBJ databases">
        <authorList>
            <consortium name="The Broad Institute Genome Sequencing Platform"/>
            <person name="Fischbach M."/>
            <person name="Ward D."/>
            <person name="Young S."/>
            <person name="Jaffe D."/>
            <person name="Gnerre S."/>
            <person name="Berlin A."/>
            <person name="Heiman D."/>
            <person name="Hepburn T."/>
            <person name="Sykes S."/>
            <person name="Alvarado L."/>
            <person name="Kodira C.D."/>
            <person name="Straight P."/>
            <person name="Clardy J."/>
            <person name="Hung D."/>
            <person name="Kolter R."/>
            <person name="Mekalanos J."/>
            <person name="Walker S."/>
            <person name="Walsh C.T."/>
            <person name="Lander E."/>
            <person name="Galagan J."/>
            <person name="Nusbaum C."/>
            <person name="Birren B."/>
        </authorList>
    </citation>
    <scope>NUCLEOTIDE SEQUENCE [LARGE SCALE GENOMIC DNA]</scope>
    <source>
        <strain evidence="4">ATCC 25486 / DSM 40338 / CBS 914.69 / JCM 4507 / NBRC 13074 / NRRL 2958 / 5647</strain>
    </source>
</reference>
<reference evidence="4" key="2">
    <citation type="submission" date="2009-10" db="EMBL/GenBank/DDBJ databases">
        <title>The genome sequence of Streptomyces pristinaespiralis strain ATCC 25486.</title>
        <authorList>
            <consortium name="The Broad Institute Genome Sequencing Platform"/>
            <consortium name="Broad Institute Microbial Sequencing Center"/>
            <person name="Fischbach M."/>
            <person name="Godfrey P."/>
            <person name="Ward D."/>
            <person name="Young S."/>
            <person name="Zeng Q."/>
            <person name="Koehrsen M."/>
            <person name="Alvarado L."/>
            <person name="Berlin A.M."/>
            <person name="Bochicchio J."/>
            <person name="Borenstein D."/>
            <person name="Chapman S.B."/>
            <person name="Chen Z."/>
            <person name="Engels R."/>
            <person name="Freedman E."/>
            <person name="Gellesch M."/>
            <person name="Goldberg J."/>
            <person name="Griggs A."/>
            <person name="Gujja S."/>
            <person name="Heilman E.R."/>
            <person name="Heiman D.I."/>
            <person name="Hepburn T.A."/>
            <person name="Howarth C."/>
            <person name="Jen D."/>
            <person name="Larson L."/>
            <person name="Lewis B."/>
            <person name="Mehta T."/>
            <person name="Park D."/>
            <person name="Pearson M."/>
            <person name="Richards J."/>
            <person name="Roberts A."/>
            <person name="Saif S."/>
            <person name="Shea T.D."/>
            <person name="Shenoy N."/>
            <person name="Sisk P."/>
            <person name="Stolte C."/>
            <person name="Sykes S.N."/>
            <person name="Thomson T."/>
            <person name="Walk T."/>
            <person name="White J."/>
            <person name="Yandava C."/>
            <person name="Straight P."/>
            <person name="Clardy J."/>
            <person name="Hung D."/>
            <person name="Kolter R."/>
            <person name="Mekalanos J."/>
            <person name="Walker S."/>
            <person name="Walsh C.T."/>
            <person name="Wieland-Brown L.C."/>
            <person name="Haas B."/>
            <person name="Nusbaum C."/>
            <person name="Birren B."/>
        </authorList>
    </citation>
    <scope>NUCLEOTIDE SEQUENCE [LARGE SCALE GENOMIC DNA]</scope>
    <source>
        <strain evidence="4">ATCC 25486 / DSM 40338 / CBS 914.69 / JCM 4507 / NBRC 13074 / NRRL 2958 / 5647</strain>
    </source>
</reference>
<accession>D6X7V0</accession>
<feature type="region of interest" description="Disordered" evidence="1">
    <location>
        <begin position="1"/>
        <end position="29"/>
    </location>
</feature>
<sequence>MSSCGGRWAADRGGGVGGQWKESGMADRHGPWEPASAVGARAWVVLARAVVALVVLVGVVVATGGGGGHAPSALAAGRSVAQPTPSPPPPVELSGTGDQVTKPFALTGGLAVLKVECPSCKGNFIVELLDDNQQVKDVVANRVGAYSGSRAAGVQAGDHVLLVDADAPWRVEITQPRDQQAAELPQSATGSGDRVVGPFAADKTVAVRATHSKGNDFVLTVLDAKGRAQDLVFNETGAFDGAAVAQMTSAGPYYINVTADGDWTLELSEP</sequence>
<keyword evidence="2" id="KW-0472">Membrane</keyword>
<proteinExistence type="predicted"/>
<gene>
    <name evidence="3" type="ORF">SSDG_06932</name>
</gene>
<feature type="region of interest" description="Disordered" evidence="1">
    <location>
        <begin position="72"/>
        <end position="95"/>
    </location>
</feature>
<keyword evidence="4" id="KW-1185">Reference proteome</keyword>
<feature type="transmembrane region" description="Helical" evidence="2">
    <location>
        <begin position="42"/>
        <end position="62"/>
    </location>
</feature>
<dbReference type="HOGENOM" id="CLU_1259269_0_0_11"/>
<dbReference type="eggNOG" id="ENOG503468P">
    <property type="taxonomic scope" value="Bacteria"/>
</dbReference>
<dbReference type="EMBL" id="CM000950">
    <property type="protein sequence ID" value="EFH31683.1"/>
    <property type="molecule type" value="Genomic_DNA"/>
</dbReference>
<evidence type="ECO:0000256" key="2">
    <source>
        <dbReference type="SAM" id="Phobius"/>
    </source>
</evidence>
<protein>
    <submittedName>
        <fullName evidence="3">Predicted protein</fullName>
    </submittedName>
</protein>
<name>D6X7V0_STRE2</name>